<name>A0A0R0LWG3_9MICR</name>
<dbReference type="OrthoDB" id="10346589at2759"/>
<feature type="non-terminal residue" evidence="1">
    <location>
        <position position="1"/>
    </location>
</feature>
<sequence length="329" mass="38013">EISKNDDIFKPSFSKNSFLFQTTSKNELIFNYLDLSLPVVIPINKEGYLKTILKKTDPFKCIYTSHLVALLCKSEQFFSENSFSKLLQLEKIDKKDILNSFECTFAGTLPEISKFSLKTFKPQNINYDDRYITNNSTIFITDQLFEYLTNNNFILLFSIRTLVKKIIKFLDYKAIRINFQEAVNSFSYLHLADNESYIEVCDSEDLRIVISCNSFFTCSEDGNFHETGETPDQNTKDVFTNNKIKSIYNVPNRPSNVKMVLSSNSIITQDHINSNSEDKTINALFYLQKIVDLPNGDFIFHNGTIYKLSREGDMFSVEGLTLDNFITFE</sequence>
<gene>
    <name evidence="1" type="ORF">M153_6540004872</name>
</gene>
<comment type="caution">
    <text evidence="1">The sequence shown here is derived from an EMBL/GenBank/DDBJ whole genome shotgun (WGS) entry which is preliminary data.</text>
</comment>
<organism evidence="1 2">
    <name type="scientific">Pseudoloma neurophilia</name>
    <dbReference type="NCBI Taxonomy" id="146866"/>
    <lineage>
        <taxon>Eukaryota</taxon>
        <taxon>Fungi</taxon>
        <taxon>Fungi incertae sedis</taxon>
        <taxon>Microsporidia</taxon>
        <taxon>Pseudoloma</taxon>
    </lineage>
</organism>
<reference evidence="1 2" key="1">
    <citation type="submission" date="2015-07" db="EMBL/GenBank/DDBJ databases">
        <title>The genome of Pseudoloma neurophilia, a relevant intracellular parasite of the zebrafish.</title>
        <authorList>
            <person name="Ndikumana S."/>
            <person name="Pelin A."/>
            <person name="Sanders J."/>
            <person name="Corradi N."/>
        </authorList>
    </citation>
    <scope>NUCLEOTIDE SEQUENCE [LARGE SCALE GENOMIC DNA]</scope>
    <source>
        <strain evidence="1 2">MK1</strain>
    </source>
</reference>
<evidence type="ECO:0000313" key="1">
    <source>
        <dbReference type="EMBL" id="KRH93693.1"/>
    </source>
</evidence>
<dbReference type="Proteomes" id="UP000051530">
    <property type="component" value="Unassembled WGS sequence"/>
</dbReference>
<dbReference type="VEuPathDB" id="MicrosporidiaDB:M153_6540004872"/>
<proteinExistence type="predicted"/>
<protein>
    <submittedName>
        <fullName evidence="1">Uncharacterized protein</fullName>
    </submittedName>
</protein>
<dbReference type="AlphaFoldDB" id="A0A0R0LWG3"/>
<dbReference type="EMBL" id="LGUB01000248">
    <property type="protein sequence ID" value="KRH93693.1"/>
    <property type="molecule type" value="Genomic_DNA"/>
</dbReference>
<keyword evidence="2" id="KW-1185">Reference proteome</keyword>
<evidence type="ECO:0000313" key="2">
    <source>
        <dbReference type="Proteomes" id="UP000051530"/>
    </source>
</evidence>
<accession>A0A0R0LWG3</accession>